<accession>A0A1V4K900</accession>
<organism evidence="1 2">
    <name type="scientific">Patagioenas fasciata monilis</name>
    <dbReference type="NCBI Taxonomy" id="372326"/>
    <lineage>
        <taxon>Eukaryota</taxon>
        <taxon>Metazoa</taxon>
        <taxon>Chordata</taxon>
        <taxon>Craniata</taxon>
        <taxon>Vertebrata</taxon>
        <taxon>Euteleostomi</taxon>
        <taxon>Archelosauria</taxon>
        <taxon>Archosauria</taxon>
        <taxon>Dinosauria</taxon>
        <taxon>Saurischia</taxon>
        <taxon>Theropoda</taxon>
        <taxon>Coelurosauria</taxon>
        <taxon>Aves</taxon>
        <taxon>Neognathae</taxon>
        <taxon>Neoaves</taxon>
        <taxon>Columbimorphae</taxon>
        <taxon>Columbiformes</taxon>
        <taxon>Columbidae</taxon>
        <taxon>Patagioenas</taxon>
    </lineage>
</organism>
<dbReference type="EMBL" id="LSYS01004144">
    <property type="protein sequence ID" value="OPJ80930.1"/>
    <property type="molecule type" value="Genomic_DNA"/>
</dbReference>
<sequence>MLSSWEIRDGGASRFSCPQHKWNFLAMLLLPYQSLLIENLANWGKKSASQSTRYYNLLSLLFVSSGRCLMLSREQLASRTLCQRVKLGVLLVFQLFSSMCHSIRSPAWLCWDLPEHLLFVLILLNITFL</sequence>
<dbReference type="Proteomes" id="UP000190648">
    <property type="component" value="Unassembled WGS sequence"/>
</dbReference>
<comment type="caution">
    <text evidence="1">The sequence shown here is derived from an EMBL/GenBank/DDBJ whole genome shotgun (WGS) entry which is preliminary data.</text>
</comment>
<reference evidence="1 2" key="1">
    <citation type="submission" date="2016-02" db="EMBL/GenBank/DDBJ databases">
        <title>Band-tailed pigeon sequencing and assembly.</title>
        <authorList>
            <person name="Soares A.E."/>
            <person name="Novak B.J."/>
            <person name="Rice E.S."/>
            <person name="O'Connell B."/>
            <person name="Chang D."/>
            <person name="Weber S."/>
            <person name="Shapiro B."/>
        </authorList>
    </citation>
    <scope>NUCLEOTIDE SEQUENCE [LARGE SCALE GENOMIC DNA]</scope>
    <source>
        <strain evidence="1">BTP2013</strain>
        <tissue evidence="1">Blood</tissue>
    </source>
</reference>
<proteinExistence type="predicted"/>
<gene>
    <name evidence="1" type="ORF">AV530_004314</name>
</gene>
<protein>
    <submittedName>
        <fullName evidence="1">Uncharacterized protein</fullName>
    </submittedName>
</protein>
<evidence type="ECO:0000313" key="2">
    <source>
        <dbReference type="Proteomes" id="UP000190648"/>
    </source>
</evidence>
<evidence type="ECO:0000313" key="1">
    <source>
        <dbReference type="EMBL" id="OPJ80930.1"/>
    </source>
</evidence>
<name>A0A1V4K900_PATFA</name>
<dbReference type="AlphaFoldDB" id="A0A1V4K900"/>
<keyword evidence="2" id="KW-1185">Reference proteome</keyword>